<gene>
    <name evidence="1" type="ORF">GPUH_LOCUS6697</name>
</gene>
<evidence type="ECO:0000313" key="2">
    <source>
        <dbReference type="Proteomes" id="UP000271098"/>
    </source>
</evidence>
<organism evidence="1 2">
    <name type="scientific">Gongylonema pulchrum</name>
    <dbReference type="NCBI Taxonomy" id="637853"/>
    <lineage>
        <taxon>Eukaryota</taxon>
        <taxon>Metazoa</taxon>
        <taxon>Ecdysozoa</taxon>
        <taxon>Nematoda</taxon>
        <taxon>Chromadorea</taxon>
        <taxon>Rhabditida</taxon>
        <taxon>Spirurina</taxon>
        <taxon>Spiruromorpha</taxon>
        <taxon>Spiruroidea</taxon>
        <taxon>Gongylonematidae</taxon>
        <taxon>Gongylonema</taxon>
    </lineage>
</organism>
<evidence type="ECO:0000313" key="1">
    <source>
        <dbReference type="EMBL" id="VDK55708.1"/>
    </source>
</evidence>
<dbReference type="Proteomes" id="UP000271098">
    <property type="component" value="Unassembled WGS sequence"/>
</dbReference>
<keyword evidence="2" id="KW-1185">Reference proteome</keyword>
<proteinExistence type="predicted"/>
<reference evidence="1 2" key="1">
    <citation type="submission" date="2018-11" db="EMBL/GenBank/DDBJ databases">
        <authorList>
            <consortium name="Pathogen Informatics"/>
        </authorList>
    </citation>
    <scope>NUCLEOTIDE SEQUENCE [LARGE SCALE GENOMIC DNA]</scope>
</reference>
<sequence>MILLAYNSRYSDALLKYGADSRSGTLPAAIEETLRNTKGLNLLFVLESSEASSLTYGTAVH</sequence>
<name>A0A3P6SPT5_9BILA</name>
<dbReference type="AlphaFoldDB" id="A0A3P6SPT5"/>
<dbReference type="EMBL" id="UYRT01016158">
    <property type="protein sequence ID" value="VDK55708.1"/>
    <property type="molecule type" value="Genomic_DNA"/>
</dbReference>
<protein>
    <submittedName>
        <fullName evidence="1">Uncharacterized protein</fullName>
    </submittedName>
</protein>
<accession>A0A3P6SPT5</accession>